<sequence>MWKDSISSSRLVPKMLDLTFDGVMQQIDIDRVVSRRQERKAESVGGIMDKENFTRSLEQIDNDTATVLAVDQLLDTSFLISDEELACYVPPIDMEIVAVRRDHV</sequence>
<dbReference type="EMBL" id="UYYF01000280">
    <property type="protein sequence ID" value="VDM97467.1"/>
    <property type="molecule type" value="Genomic_DNA"/>
</dbReference>
<evidence type="ECO:0000313" key="2">
    <source>
        <dbReference type="Proteomes" id="UP000276776"/>
    </source>
</evidence>
<dbReference type="Proteomes" id="UP000276776">
    <property type="component" value="Unassembled WGS sequence"/>
</dbReference>
<evidence type="ECO:0000313" key="3">
    <source>
        <dbReference type="WBParaSite" id="TCLT_0000182301-mRNA-1"/>
    </source>
</evidence>
<gene>
    <name evidence="1" type="ORF">TCLT_LOCUS1824</name>
</gene>
<keyword evidence="2" id="KW-1185">Reference proteome</keyword>
<protein>
    <submittedName>
        <fullName evidence="3">Reverse transcriptase</fullName>
    </submittedName>
</protein>
<evidence type="ECO:0000313" key="1">
    <source>
        <dbReference type="EMBL" id="VDM97467.1"/>
    </source>
</evidence>
<dbReference type="AlphaFoldDB" id="A0A0N5CNQ5"/>
<organism evidence="3">
    <name type="scientific">Thelazia callipaeda</name>
    <name type="common">Oriental eyeworm</name>
    <name type="synonym">Parasitic nematode</name>
    <dbReference type="NCBI Taxonomy" id="103827"/>
    <lineage>
        <taxon>Eukaryota</taxon>
        <taxon>Metazoa</taxon>
        <taxon>Ecdysozoa</taxon>
        <taxon>Nematoda</taxon>
        <taxon>Chromadorea</taxon>
        <taxon>Rhabditida</taxon>
        <taxon>Spirurina</taxon>
        <taxon>Spiruromorpha</taxon>
        <taxon>Thelazioidea</taxon>
        <taxon>Thelaziidae</taxon>
        <taxon>Thelazia</taxon>
    </lineage>
</organism>
<accession>A0A0N5CNQ5</accession>
<dbReference type="OrthoDB" id="5827361at2759"/>
<reference evidence="1 2" key="2">
    <citation type="submission" date="2018-11" db="EMBL/GenBank/DDBJ databases">
        <authorList>
            <consortium name="Pathogen Informatics"/>
        </authorList>
    </citation>
    <scope>NUCLEOTIDE SEQUENCE [LARGE SCALE GENOMIC DNA]</scope>
</reference>
<dbReference type="WBParaSite" id="TCLT_0000182301-mRNA-1">
    <property type="protein sequence ID" value="TCLT_0000182301-mRNA-1"/>
    <property type="gene ID" value="TCLT_0000182301"/>
</dbReference>
<name>A0A0N5CNQ5_THECL</name>
<proteinExistence type="predicted"/>
<reference evidence="3" key="1">
    <citation type="submission" date="2017-02" db="UniProtKB">
        <authorList>
            <consortium name="WormBaseParasite"/>
        </authorList>
    </citation>
    <scope>IDENTIFICATION</scope>
</reference>